<accession>J9F428</accession>
<protein>
    <submittedName>
        <fullName evidence="1">Secreted protein</fullName>
    </submittedName>
</protein>
<dbReference type="EMBL" id="AMCI01009581">
    <property type="protein sequence ID" value="EJW89278.1"/>
    <property type="molecule type" value="Genomic_DNA"/>
</dbReference>
<dbReference type="AlphaFoldDB" id="J9F428"/>
<proteinExistence type="predicted"/>
<organism evidence="1">
    <name type="scientific">gut metagenome</name>
    <dbReference type="NCBI Taxonomy" id="749906"/>
    <lineage>
        <taxon>unclassified sequences</taxon>
        <taxon>metagenomes</taxon>
        <taxon>organismal metagenomes</taxon>
    </lineage>
</organism>
<gene>
    <name evidence="1" type="ORF">EVA_22618</name>
</gene>
<sequence length="105" mass="11829">MKKLILLVSLLFVVWSVTFSQEKLVDFLVHPMVSLRMPIQGDSVNMSGKKLEIMELMKGIAIWKNAKECPMHVAADTTGYLSLAKVSNGYGMYVASTHMRAEYFL</sequence>
<evidence type="ECO:0000313" key="1">
    <source>
        <dbReference type="EMBL" id="EJW89278.1"/>
    </source>
</evidence>
<reference evidence="1" key="1">
    <citation type="journal article" date="2012" name="PLoS ONE">
        <title>Gene sets for utilization of primary and secondary nutrition supplies in the distal gut of endangered iberian lynx.</title>
        <authorList>
            <person name="Alcaide M."/>
            <person name="Messina E."/>
            <person name="Richter M."/>
            <person name="Bargiela R."/>
            <person name="Peplies J."/>
            <person name="Huws S.A."/>
            <person name="Newbold C.J."/>
            <person name="Golyshin P.N."/>
            <person name="Simon M.A."/>
            <person name="Lopez G."/>
            <person name="Yakimov M.M."/>
            <person name="Ferrer M."/>
        </authorList>
    </citation>
    <scope>NUCLEOTIDE SEQUENCE</scope>
</reference>
<name>J9F428_9ZZZZ</name>
<comment type="caution">
    <text evidence="1">The sequence shown here is derived from an EMBL/GenBank/DDBJ whole genome shotgun (WGS) entry which is preliminary data.</text>
</comment>